<dbReference type="InterPro" id="IPR013604">
    <property type="entry name" value="7TM_chemorcpt"/>
</dbReference>
<dbReference type="GO" id="GO:0005886">
    <property type="term" value="C:plasma membrane"/>
    <property type="evidence" value="ECO:0007669"/>
    <property type="project" value="UniProtKB-SubCell"/>
</dbReference>
<name>A0AAN7PA46_9COLE</name>
<keyword evidence="6" id="KW-0675">Receptor</keyword>
<dbReference type="GO" id="GO:0030425">
    <property type="term" value="C:dendrite"/>
    <property type="evidence" value="ECO:0007669"/>
    <property type="project" value="TreeGrafter"/>
</dbReference>
<dbReference type="GO" id="GO:0030424">
    <property type="term" value="C:axon"/>
    <property type="evidence" value="ECO:0007669"/>
    <property type="project" value="TreeGrafter"/>
</dbReference>
<reference evidence="10" key="1">
    <citation type="submission" date="2023-01" db="EMBL/GenBank/DDBJ databases">
        <title>Key to firefly adult light organ development and bioluminescence: homeobox transcription factors regulate luciferase expression and transportation to peroxisome.</title>
        <authorList>
            <person name="Fu X."/>
        </authorList>
    </citation>
    <scope>NUCLEOTIDE SEQUENCE [LARGE SCALE GENOMIC DNA]</scope>
</reference>
<feature type="transmembrane region" description="Helical" evidence="8">
    <location>
        <begin position="41"/>
        <end position="60"/>
    </location>
</feature>
<accession>A0AAN7PA46</accession>
<evidence type="ECO:0000256" key="5">
    <source>
        <dbReference type="ARBA" id="ARBA00023136"/>
    </source>
</evidence>
<sequence>MFETVSANADLQNEINSLSMQMLHFNTKTTAAGFFDIDARLLFQIAGGGATYLLILLQFYNLNRNSSLT</sequence>
<keyword evidence="2" id="KW-1003">Cell membrane</keyword>
<keyword evidence="10" id="KW-1185">Reference proteome</keyword>
<dbReference type="EMBL" id="JARPUR010000004">
    <property type="protein sequence ID" value="KAK4878061.1"/>
    <property type="molecule type" value="Genomic_DNA"/>
</dbReference>
<gene>
    <name evidence="9" type="ORF">RN001_010567</name>
</gene>
<evidence type="ECO:0000256" key="3">
    <source>
        <dbReference type="ARBA" id="ARBA00022692"/>
    </source>
</evidence>
<evidence type="ECO:0000256" key="1">
    <source>
        <dbReference type="ARBA" id="ARBA00004651"/>
    </source>
</evidence>
<dbReference type="GO" id="GO:0050909">
    <property type="term" value="P:sensory perception of taste"/>
    <property type="evidence" value="ECO:0007669"/>
    <property type="project" value="InterPro"/>
</dbReference>
<dbReference type="Proteomes" id="UP001353858">
    <property type="component" value="Unassembled WGS sequence"/>
</dbReference>
<organism evidence="9 10">
    <name type="scientific">Aquatica leii</name>
    <dbReference type="NCBI Taxonomy" id="1421715"/>
    <lineage>
        <taxon>Eukaryota</taxon>
        <taxon>Metazoa</taxon>
        <taxon>Ecdysozoa</taxon>
        <taxon>Arthropoda</taxon>
        <taxon>Hexapoda</taxon>
        <taxon>Insecta</taxon>
        <taxon>Pterygota</taxon>
        <taxon>Neoptera</taxon>
        <taxon>Endopterygota</taxon>
        <taxon>Coleoptera</taxon>
        <taxon>Polyphaga</taxon>
        <taxon>Elateriformia</taxon>
        <taxon>Elateroidea</taxon>
        <taxon>Lampyridae</taxon>
        <taxon>Luciolinae</taxon>
        <taxon>Aquatica</taxon>
    </lineage>
</organism>
<dbReference type="GO" id="GO:0007635">
    <property type="term" value="P:chemosensory behavior"/>
    <property type="evidence" value="ECO:0007669"/>
    <property type="project" value="TreeGrafter"/>
</dbReference>
<comment type="caution">
    <text evidence="9">The sequence shown here is derived from an EMBL/GenBank/DDBJ whole genome shotgun (WGS) entry which is preliminary data.</text>
</comment>
<evidence type="ECO:0000256" key="7">
    <source>
        <dbReference type="ARBA" id="ARBA00023224"/>
    </source>
</evidence>
<protein>
    <submittedName>
        <fullName evidence="9">Uncharacterized protein</fullName>
    </submittedName>
</protein>
<evidence type="ECO:0000256" key="2">
    <source>
        <dbReference type="ARBA" id="ARBA00022475"/>
    </source>
</evidence>
<dbReference type="AlphaFoldDB" id="A0AAN7PA46"/>
<dbReference type="PANTHER" id="PTHR21143">
    <property type="entry name" value="INVERTEBRATE GUSTATORY RECEPTOR"/>
    <property type="match status" value="1"/>
</dbReference>
<evidence type="ECO:0000256" key="8">
    <source>
        <dbReference type="SAM" id="Phobius"/>
    </source>
</evidence>
<dbReference type="Pfam" id="PF08395">
    <property type="entry name" value="7tm_7"/>
    <property type="match status" value="1"/>
</dbReference>
<evidence type="ECO:0000313" key="9">
    <source>
        <dbReference type="EMBL" id="KAK4878061.1"/>
    </source>
</evidence>
<proteinExistence type="predicted"/>
<keyword evidence="3 8" id="KW-0812">Transmembrane</keyword>
<evidence type="ECO:0000256" key="4">
    <source>
        <dbReference type="ARBA" id="ARBA00022989"/>
    </source>
</evidence>
<comment type="subcellular location">
    <subcellularLocation>
        <location evidence="1">Cell membrane</location>
        <topology evidence="1">Multi-pass membrane protein</topology>
    </subcellularLocation>
</comment>
<keyword evidence="7" id="KW-0807">Transducer</keyword>
<evidence type="ECO:0000256" key="6">
    <source>
        <dbReference type="ARBA" id="ARBA00023170"/>
    </source>
</evidence>
<dbReference type="GO" id="GO:0043025">
    <property type="term" value="C:neuronal cell body"/>
    <property type="evidence" value="ECO:0007669"/>
    <property type="project" value="TreeGrafter"/>
</dbReference>
<dbReference type="PANTHER" id="PTHR21143:SF133">
    <property type="entry name" value="GUSTATORY AND PHEROMONE RECEPTOR 32A-RELATED"/>
    <property type="match status" value="1"/>
</dbReference>
<dbReference type="GO" id="GO:0007165">
    <property type="term" value="P:signal transduction"/>
    <property type="evidence" value="ECO:0007669"/>
    <property type="project" value="UniProtKB-KW"/>
</dbReference>
<keyword evidence="4 8" id="KW-1133">Transmembrane helix</keyword>
<keyword evidence="5 8" id="KW-0472">Membrane</keyword>
<dbReference type="GO" id="GO:0008049">
    <property type="term" value="P:male courtship behavior"/>
    <property type="evidence" value="ECO:0007669"/>
    <property type="project" value="TreeGrafter"/>
</dbReference>
<evidence type="ECO:0000313" key="10">
    <source>
        <dbReference type="Proteomes" id="UP001353858"/>
    </source>
</evidence>